<organism evidence="8 9">
    <name type="scientific">Ganoderma sinense ZZ0214-1</name>
    <dbReference type="NCBI Taxonomy" id="1077348"/>
    <lineage>
        <taxon>Eukaryota</taxon>
        <taxon>Fungi</taxon>
        <taxon>Dikarya</taxon>
        <taxon>Basidiomycota</taxon>
        <taxon>Agaricomycotina</taxon>
        <taxon>Agaricomycetes</taxon>
        <taxon>Polyporales</taxon>
        <taxon>Polyporaceae</taxon>
        <taxon>Ganoderma</taxon>
    </lineage>
</organism>
<sequence>MSSMAASTEAPRVESDLKACLSANEKDEKQAPTLHCEDVMDVPDLARVVDTEAERRLVRRIDLRMITLSTVMYMLCFIDRFNIGNAKILNSDSGNSLQQSLRLTENQYLIALMVFFIAYTVFEVPSNYLLKKYKPSRWFAFLMLVWGTMTMLIAATRNYGGLITTRFLLGTFEAGLFPGLVYCLTFWYKPNERAIRVGIIIAGATLGGAFGSAIAFGIGTIDGARGLEGWRWLFLIEGAASCLFAPFIFLFYPDYPETVSWLSPEERKLAIERIKGVASLGHEAITWKDAWETLVDWRLYLHHLVWVAYSVGFSSISLFAPTIVEGLGFEGLRAQLFTVPPYAIAFCVVITVAWIADRNEMRSWCMAASFAICGVAFVIEGSLPPTAFTARYAVLCVAVPFAFSISGPTLSWLTANLRGTGASTLAVPLNGSVATFGQIIGIFIYKSSESPGFPTGHYTNAGFMFSGALLGLGLRYVYTRRNRKLEPGEPRWRL</sequence>
<protein>
    <submittedName>
        <fullName evidence="8">MFS general substrate transporter</fullName>
    </submittedName>
</protein>
<feature type="transmembrane region" description="Helical" evidence="6">
    <location>
        <begin position="363"/>
        <end position="383"/>
    </location>
</feature>
<feature type="transmembrane region" description="Helical" evidence="6">
    <location>
        <begin position="389"/>
        <end position="413"/>
    </location>
</feature>
<dbReference type="Pfam" id="PF07690">
    <property type="entry name" value="MFS_1"/>
    <property type="match status" value="1"/>
</dbReference>
<feature type="transmembrane region" description="Helical" evidence="6">
    <location>
        <begin position="425"/>
        <end position="445"/>
    </location>
</feature>
<proteinExistence type="predicted"/>
<dbReference type="InterPro" id="IPR011701">
    <property type="entry name" value="MFS"/>
</dbReference>
<dbReference type="FunFam" id="1.20.1250.20:FF:000057">
    <property type="entry name" value="MFS general substrate transporter"/>
    <property type="match status" value="1"/>
</dbReference>
<evidence type="ECO:0000256" key="2">
    <source>
        <dbReference type="ARBA" id="ARBA00022448"/>
    </source>
</evidence>
<dbReference type="OrthoDB" id="3639251at2759"/>
<reference evidence="8 9" key="1">
    <citation type="journal article" date="2015" name="Sci. Rep.">
        <title>Chromosome-level genome map provides insights into diverse defense mechanisms in the medicinal fungus Ganoderma sinense.</title>
        <authorList>
            <person name="Zhu Y."/>
            <person name="Xu J."/>
            <person name="Sun C."/>
            <person name="Zhou S."/>
            <person name="Xu H."/>
            <person name="Nelson D.R."/>
            <person name="Qian J."/>
            <person name="Song J."/>
            <person name="Luo H."/>
            <person name="Xiang L."/>
            <person name="Li Y."/>
            <person name="Xu Z."/>
            <person name="Ji A."/>
            <person name="Wang L."/>
            <person name="Lu S."/>
            <person name="Hayward A."/>
            <person name="Sun W."/>
            <person name="Li X."/>
            <person name="Schwartz D.C."/>
            <person name="Wang Y."/>
            <person name="Chen S."/>
        </authorList>
    </citation>
    <scope>NUCLEOTIDE SEQUENCE [LARGE SCALE GENOMIC DNA]</scope>
    <source>
        <strain evidence="8 9">ZZ0214-1</strain>
    </source>
</reference>
<dbReference type="SUPFAM" id="SSF103473">
    <property type="entry name" value="MFS general substrate transporter"/>
    <property type="match status" value="1"/>
</dbReference>
<feature type="transmembrane region" description="Helical" evidence="6">
    <location>
        <begin position="167"/>
        <end position="188"/>
    </location>
</feature>
<dbReference type="GO" id="GO:0022857">
    <property type="term" value="F:transmembrane transporter activity"/>
    <property type="evidence" value="ECO:0007669"/>
    <property type="project" value="InterPro"/>
</dbReference>
<evidence type="ECO:0000313" key="8">
    <source>
        <dbReference type="EMBL" id="PIL36116.1"/>
    </source>
</evidence>
<dbReference type="Gene3D" id="1.20.1250.20">
    <property type="entry name" value="MFS general substrate transporter like domains"/>
    <property type="match status" value="1"/>
</dbReference>
<feature type="domain" description="Major facilitator superfamily (MFS) profile" evidence="7">
    <location>
        <begin position="65"/>
        <end position="485"/>
    </location>
</feature>
<dbReference type="PANTHER" id="PTHR43791:SF49">
    <property type="entry name" value="TRANSPORTER, PUTATIVE (AFU_ORTHOLOGUE AFUA_4G04250)-RELATED"/>
    <property type="match status" value="1"/>
</dbReference>
<comment type="caution">
    <text evidence="8">The sequence shown here is derived from an EMBL/GenBank/DDBJ whole genome shotgun (WGS) entry which is preliminary data.</text>
</comment>
<feature type="transmembrane region" description="Helical" evidence="6">
    <location>
        <begin position="336"/>
        <end position="356"/>
    </location>
</feature>
<keyword evidence="5 6" id="KW-0472">Membrane</keyword>
<evidence type="ECO:0000256" key="3">
    <source>
        <dbReference type="ARBA" id="ARBA00022692"/>
    </source>
</evidence>
<keyword evidence="9" id="KW-1185">Reference proteome</keyword>
<keyword evidence="2" id="KW-0813">Transport</keyword>
<evidence type="ECO:0000313" key="9">
    <source>
        <dbReference type="Proteomes" id="UP000230002"/>
    </source>
</evidence>
<evidence type="ECO:0000256" key="1">
    <source>
        <dbReference type="ARBA" id="ARBA00004141"/>
    </source>
</evidence>
<feature type="transmembrane region" description="Helical" evidence="6">
    <location>
        <begin position="304"/>
        <end position="324"/>
    </location>
</feature>
<dbReference type="EMBL" id="AYKW01000002">
    <property type="protein sequence ID" value="PIL36116.1"/>
    <property type="molecule type" value="Genomic_DNA"/>
</dbReference>
<dbReference type="STRING" id="1077348.A0A2G8SQR9"/>
<dbReference type="InterPro" id="IPR036259">
    <property type="entry name" value="MFS_trans_sf"/>
</dbReference>
<keyword evidence="4 6" id="KW-1133">Transmembrane helix</keyword>
<dbReference type="PROSITE" id="PS50850">
    <property type="entry name" value="MFS"/>
    <property type="match status" value="1"/>
</dbReference>
<evidence type="ECO:0000259" key="7">
    <source>
        <dbReference type="PROSITE" id="PS50850"/>
    </source>
</evidence>
<evidence type="ECO:0000256" key="5">
    <source>
        <dbReference type="ARBA" id="ARBA00023136"/>
    </source>
</evidence>
<accession>A0A2G8SQR9</accession>
<keyword evidence="3 6" id="KW-0812">Transmembrane</keyword>
<gene>
    <name evidence="8" type="ORF">GSI_01776</name>
</gene>
<feature type="transmembrane region" description="Helical" evidence="6">
    <location>
        <begin position="65"/>
        <end position="83"/>
    </location>
</feature>
<name>A0A2G8SQR9_9APHY</name>
<feature type="transmembrane region" description="Helical" evidence="6">
    <location>
        <begin position="195"/>
        <end position="218"/>
    </location>
</feature>
<dbReference type="InterPro" id="IPR020846">
    <property type="entry name" value="MFS_dom"/>
</dbReference>
<feature type="transmembrane region" description="Helical" evidence="6">
    <location>
        <begin position="457"/>
        <end position="478"/>
    </location>
</feature>
<feature type="transmembrane region" description="Helical" evidence="6">
    <location>
        <begin position="138"/>
        <end position="155"/>
    </location>
</feature>
<evidence type="ECO:0000256" key="6">
    <source>
        <dbReference type="SAM" id="Phobius"/>
    </source>
</evidence>
<feature type="transmembrane region" description="Helical" evidence="6">
    <location>
        <begin position="230"/>
        <end position="252"/>
    </location>
</feature>
<evidence type="ECO:0000256" key="4">
    <source>
        <dbReference type="ARBA" id="ARBA00022989"/>
    </source>
</evidence>
<dbReference type="GO" id="GO:0016020">
    <property type="term" value="C:membrane"/>
    <property type="evidence" value="ECO:0007669"/>
    <property type="project" value="UniProtKB-SubCell"/>
</dbReference>
<comment type="subcellular location">
    <subcellularLocation>
        <location evidence="1">Membrane</location>
        <topology evidence="1">Multi-pass membrane protein</topology>
    </subcellularLocation>
</comment>
<feature type="transmembrane region" description="Helical" evidence="6">
    <location>
        <begin position="108"/>
        <end position="126"/>
    </location>
</feature>
<dbReference type="PANTHER" id="PTHR43791">
    <property type="entry name" value="PERMEASE-RELATED"/>
    <property type="match status" value="1"/>
</dbReference>
<dbReference type="AlphaFoldDB" id="A0A2G8SQR9"/>
<dbReference type="Proteomes" id="UP000230002">
    <property type="component" value="Unassembled WGS sequence"/>
</dbReference>